<dbReference type="GO" id="GO:0016491">
    <property type="term" value="F:oxidoreductase activity"/>
    <property type="evidence" value="ECO:0007669"/>
    <property type="project" value="InterPro"/>
</dbReference>
<evidence type="ECO:0000313" key="2">
    <source>
        <dbReference type="EMBL" id="CAJ1966741.1"/>
    </source>
</evidence>
<sequence>MLGKVASTLGVRSMHARRYIGKKHLNRAIDEVLDNPLPNAPRPLAFSVIRVPFFLEPGYDEDKPFVESNRERLVTKWGGKQGWEEQKRRHDLKGRGLEAGIEHFNLDRLAANTMASHRLIQHIGKKYGLAVSEAVYDRLNEYYFVEGHSLNDKPRLAQVVSTTMSGLLKEEHPSPEELLDFLNGNQGRKEIMDALDGLRQIGVHGIPKFIIEGSYVVDGAARSDVFVDIFREIEARGEIKSGPVFGEILGVSEDTIANGSHLPRHIPESA</sequence>
<dbReference type="AlphaFoldDB" id="A0AAD2GAA7"/>
<proteinExistence type="predicted"/>
<name>A0AAD2GAA7_9STRA</name>
<evidence type="ECO:0000313" key="3">
    <source>
        <dbReference type="Proteomes" id="UP001295423"/>
    </source>
</evidence>
<evidence type="ECO:0000259" key="1">
    <source>
        <dbReference type="Pfam" id="PF01323"/>
    </source>
</evidence>
<reference evidence="2" key="1">
    <citation type="submission" date="2023-08" db="EMBL/GenBank/DDBJ databases">
        <authorList>
            <person name="Audoor S."/>
            <person name="Bilcke G."/>
        </authorList>
    </citation>
    <scope>NUCLEOTIDE SEQUENCE</scope>
</reference>
<dbReference type="InterPro" id="IPR001853">
    <property type="entry name" value="DSBA-like_thioredoxin_dom"/>
</dbReference>
<dbReference type="SUPFAM" id="SSF52833">
    <property type="entry name" value="Thioredoxin-like"/>
    <property type="match status" value="1"/>
</dbReference>
<dbReference type="PANTHER" id="PTHR13887:SF41">
    <property type="entry name" value="THIOREDOXIN SUPERFAMILY PROTEIN"/>
    <property type="match status" value="1"/>
</dbReference>
<comment type="caution">
    <text evidence="2">The sequence shown here is derived from an EMBL/GenBank/DDBJ whole genome shotgun (WGS) entry which is preliminary data.</text>
</comment>
<accession>A0AAD2GAA7</accession>
<gene>
    <name evidence="2" type="ORF">CYCCA115_LOCUS22324</name>
</gene>
<dbReference type="PANTHER" id="PTHR13887">
    <property type="entry name" value="GLUTATHIONE S-TRANSFERASE KAPPA"/>
    <property type="match status" value="1"/>
</dbReference>
<protein>
    <recommendedName>
        <fullName evidence="1">DSBA-like thioredoxin domain-containing protein</fullName>
    </recommendedName>
</protein>
<organism evidence="2 3">
    <name type="scientific">Cylindrotheca closterium</name>
    <dbReference type="NCBI Taxonomy" id="2856"/>
    <lineage>
        <taxon>Eukaryota</taxon>
        <taxon>Sar</taxon>
        <taxon>Stramenopiles</taxon>
        <taxon>Ochrophyta</taxon>
        <taxon>Bacillariophyta</taxon>
        <taxon>Bacillariophyceae</taxon>
        <taxon>Bacillariophycidae</taxon>
        <taxon>Bacillariales</taxon>
        <taxon>Bacillariaceae</taxon>
        <taxon>Cylindrotheca</taxon>
    </lineage>
</organism>
<dbReference type="InterPro" id="IPR036249">
    <property type="entry name" value="Thioredoxin-like_sf"/>
</dbReference>
<keyword evidence="3" id="KW-1185">Reference proteome</keyword>
<dbReference type="Pfam" id="PF01323">
    <property type="entry name" value="DSBA"/>
    <property type="match status" value="1"/>
</dbReference>
<dbReference type="Proteomes" id="UP001295423">
    <property type="component" value="Unassembled WGS sequence"/>
</dbReference>
<feature type="domain" description="DSBA-like thioredoxin" evidence="1">
    <location>
        <begin position="103"/>
        <end position="228"/>
    </location>
</feature>
<dbReference type="Gene3D" id="3.40.30.10">
    <property type="entry name" value="Glutaredoxin"/>
    <property type="match status" value="1"/>
</dbReference>
<dbReference type="EMBL" id="CAKOGP040002313">
    <property type="protein sequence ID" value="CAJ1966741.1"/>
    <property type="molecule type" value="Genomic_DNA"/>
</dbReference>